<organism evidence="5 6">
    <name type="scientific">Rhodococcus spelaei</name>
    <dbReference type="NCBI Taxonomy" id="2546320"/>
    <lineage>
        <taxon>Bacteria</taxon>
        <taxon>Bacillati</taxon>
        <taxon>Actinomycetota</taxon>
        <taxon>Actinomycetes</taxon>
        <taxon>Mycobacteriales</taxon>
        <taxon>Nocardiaceae</taxon>
        <taxon>Rhodococcus</taxon>
    </lineage>
</organism>
<comment type="caution">
    <text evidence="5">The sequence shown here is derived from an EMBL/GenBank/DDBJ whole genome shotgun (WGS) entry which is preliminary data.</text>
</comment>
<keyword evidence="1" id="KW-0805">Transcription regulation</keyword>
<accession>A0A541BRP1</accession>
<dbReference type="Gene3D" id="1.10.10.60">
    <property type="entry name" value="Homeodomain-like"/>
    <property type="match status" value="1"/>
</dbReference>
<dbReference type="InterPro" id="IPR046532">
    <property type="entry name" value="DUF6597"/>
</dbReference>
<dbReference type="PANTHER" id="PTHR46796">
    <property type="entry name" value="HTH-TYPE TRANSCRIPTIONAL ACTIVATOR RHAS-RELATED"/>
    <property type="match status" value="1"/>
</dbReference>
<protein>
    <submittedName>
        <fullName evidence="5">Helix-turn-helix domain-containing protein</fullName>
    </submittedName>
</protein>
<proteinExistence type="predicted"/>
<dbReference type="GO" id="GO:0003700">
    <property type="term" value="F:DNA-binding transcription factor activity"/>
    <property type="evidence" value="ECO:0007669"/>
    <property type="project" value="InterPro"/>
</dbReference>
<name>A0A541BRP1_9NOCA</name>
<dbReference type="SMART" id="SM00342">
    <property type="entry name" value="HTH_ARAC"/>
    <property type="match status" value="1"/>
</dbReference>
<dbReference type="Pfam" id="PF20240">
    <property type="entry name" value="DUF6597"/>
    <property type="match status" value="1"/>
</dbReference>
<sequence length="243" mass="25529">MYRELECGVPGAVAWSVVSPAPDAEAFVLPDGCMDLIWHERGFVVAGPDTVAHRTSAAGPRAIGLRFAPGLGPRVFGVSADALRDTRLSLDELWPAAVVRRLSDAAEVDPLRAIADEARRRLEGVGRPVETEIAAYLAAGASVSAAATMLGWSDRRLHRKSLSAFGYGPKTLSRVLRFDRALSAARTGTPFARVAAETGYADQAHLAREVRALAGVSLSALVGQPGSAAKRSTVLPSGSFSVA</sequence>
<dbReference type="OrthoDB" id="9815799at2"/>
<dbReference type="InterPro" id="IPR050204">
    <property type="entry name" value="AraC_XylS_family_regulators"/>
</dbReference>
<evidence type="ECO:0000256" key="2">
    <source>
        <dbReference type="ARBA" id="ARBA00023125"/>
    </source>
</evidence>
<dbReference type="RefSeq" id="WP_142095074.1">
    <property type="nucleotide sequence ID" value="NZ_VIGH01000001.1"/>
</dbReference>
<dbReference type="EMBL" id="VIGH01000001">
    <property type="protein sequence ID" value="TQF74990.1"/>
    <property type="molecule type" value="Genomic_DNA"/>
</dbReference>
<dbReference type="Pfam" id="PF12833">
    <property type="entry name" value="HTH_18"/>
    <property type="match status" value="1"/>
</dbReference>
<dbReference type="Proteomes" id="UP000316256">
    <property type="component" value="Unassembled WGS sequence"/>
</dbReference>
<dbReference type="GO" id="GO:0043565">
    <property type="term" value="F:sequence-specific DNA binding"/>
    <property type="evidence" value="ECO:0007669"/>
    <property type="project" value="InterPro"/>
</dbReference>
<evidence type="ECO:0000313" key="5">
    <source>
        <dbReference type="EMBL" id="TQF74990.1"/>
    </source>
</evidence>
<dbReference type="PROSITE" id="PS01124">
    <property type="entry name" value="HTH_ARAC_FAMILY_2"/>
    <property type="match status" value="1"/>
</dbReference>
<keyword evidence="6" id="KW-1185">Reference proteome</keyword>
<gene>
    <name evidence="5" type="ORF">FK531_02730</name>
</gene>
<dbReference type="AlphaFoldDB" id="A0A541BRP1"/>
<reference evidence="5 6" key="1">
    <citation type="submission" date="2019-06" db="EMBL/GenBank/DDBJ databases">
        <title>Rhodococcus spaelei sp. nov., isolated from a cave.</title>
        <authorList>
            <person name="Lee S.D."/>
        </authorList>
    </citation>
    <scope>NUCLEOTIDE SEQUENCE [LARGE SCALE GENOMIC DNA]</scope>
    <source>
        <strain evidence="5 6">C9-5</strain>
    </source>
</reference>
<feature type="domain" description="HTH araC/xylS-type" evidence="4">
    <location>
        <begin position="127"/>
        <end position="224"/>
    </location>
</feature>
<dbReference type="InterPro" id="IPR018060">
    <property type="entry name" value="HTH_AraC"/>
</dbReference>
<evidence type="ECO:0000256" key="1">
    <source>
        <dbReference type="ARBA" id="ARBA00023015"/>
    </source>
</evidence>
<keyword evidence="3" id="KW-0804">Transcription</keyword>
<keyword evidence="2" id="KW-0238">DNA-binding</keyword>
<dbReference type="PANTHER" id="PTHR46796:SF15">
    <property type="entry name" value="BLL1074 PROTEIN"/>
    <property type="match status" value="1"/>
</dbReference>
<evidence type="ECO:0000259" key="4">
    <source>
        <dbReference type="PROSITE" id="PS01124"/>
    </source>
</evidence>
<evidence type="ECO:0000256" key="3">
    <source>
        <dbReference type="ARBA" id="ARBA00023163"/>
    </source>
</evidence>
<evidence type="ECO:0000313" key="6">
    <source>
        <dbReference type="Proteomes" id="UP000316256"/>
    </source>
</evidence>